<dbReference type="AlphaFoldDB" id="K2ICR7"/>
<evidence type="ECO:0000256" key="1">
    <source>
        <dbReference type="SAM" id="MobiDB-lite"/>
    </source>
</evidence>
<keyword evidence="2" id="KW-0732">Signal</keyword>
<keyword evidence="4" id="KW-1185">Reference proteome</keyword>
<evidence type="ECO:0000313" key="3">
    <source>
        <dbReference type="EMBL" id="EKE67716.1"/>
    </source>
</evidence>
<gene>
    <name evidence="3" type="ORF">B30_20071</name>
</gene>
<dbReference type="eggNOG" id="ENOG5033INY">
    <property type="taxonomic scope" value="Bacteria"/>
</dbReference>
<proteinExistence type="predicted"/>
<dbReference type="Proteomes" id="UP000006762">
    <property type="component" value="Unassembled WGS sequence"/>
</dbReference>
<feature type="compositionally biased region" description="Basic and acidic residues" evidence="1">
    <location>
        <begin position="118"/>
        <end position="132"/>
    </location>
</feature>
<reference evidence="3 4" key="1">
    <citation type="submission" date="2012-09" db="EMBL/GenBank/DDBJ databases">
        <title>Celeribacter baekdonensis B30 Genome Sequencing.</title>
        <authorList>
            <person name="Wang W."/>
        </authorList>
    </citation>
    <scope>NUCLEOTIDE SEQUENCE [LARGE SCALE GENOMIC DNA]</scope>
    <source>
        <strain evidence="3 4">B30</strain>
    </source>
</reference>
<feature type="signal peptide" evidence="2">
    <location>
        <begin position="1"/>
        <end position="18"/>
    </location>
</feature>
<dbReference type="EMBL" id="AMRK01000018">
    <property type="protein sequence ID" value="EKE67716.1"/>
    <property type="molecule type" value="Genomic_DNA"/>
</dbReference>
<sequence>MRTCLIAVLLIFGLPLHAESRSSLAAAIEDAATNAFKDERHSVEIEGCQMTTYRWRDRPEQGWVLWTSVQVDMVDAEINENKLRPGEKFGYAVLDPGPPEIGFGLIGFTMRPSTLARQERSILREPSRETHPSPRGGGSTHYYEYREEFIFTLEGPGVSEKVRKFPALYDRYVKAYCTFTG</sequence>
<name>K2ICR7_9RHOB</name>
<protein>
    <submittedName>
        <fullName evidence="3">Uncharacterized protein</fullName>
    </submittedName>
</protein>
<evidence type="ECO:0000313" key="4">
    <source>
        <dbReference type="Proteomes" id="UP000006762"/>
    </source>
</evidence>
<accession>K2ICR7</accession>
<feature type="chain" id="PRO_5003858802" evidence="2">
    <location>
        <begin position="19"/>
        <end position="181"/>
    </location>
</feature>
<comment type="caution">
    <text evidence="3">The sequence shown here is derived from an EMBL/GenBank/DDBJ whole genome shotgun (WGS) entry which is preliminary data.</text>
</comment>
<organism evidence="3 4">
    <name type="scientific">Celeribacter baekdonensis B30</name>
    <dbReference type="NCBI Taxonomy" id="1208323"/>
    <lineage>
        <taxon>Bacteria</taxon>
        <taxon>Pseudomonadati</taxon>
        <taxon>Pseudomonadota</taxon>
        <taxon>Alphaproteobacteria</taxon>
        <taxon>Rhodobacterales</taxon>
        <taxon>Roseobacteraceae</taxon>
        <taxon>Celeribacter</taxon>
    </lineage>
</organism>
<evidence type="ECO:0000256" key="2">
    <source>
        <dbReference type="SAM" id="SignalP"/>
    </source>
</evidence>
<feature type="region of interest" description="Disordered" evidence="1">
    <location>
        <begin position="118"/>
        <end position="140"/>
    </location>
</feature>